<sequence>MDSGHEIPLFAGQTETPKWTRDLISKRRDLDSFLGTPAAFYRSLSSHQRQVVENVWDKLDDAIMESILEYLTTAEVMSCLLVCKRWLSFILSTPISNRQLNKKRTPWFLLSHNSSTTSGILYDSEVSLWRQSCWSGFGNSSAIFGKVDKLTPVAASAGVVCFRYGSSFFGTTSSACPLIVLICYPS</sequence>
<dbReference type="InterPro" id="IPR036047">
    <property type="entry name" value="F-box-like_dom_sf"/>
</dbReference>
<dbReference type="AlphaFoldDB" id="A0A4Y7IBZ7"/>
<evidence type="ECO:0000313" key="2">
    <source>
        <dbReference type="EMBL" id="RZC44935.1"/>
    </source>
</evidence>
<dbReference type="InterPro" id="IPR050796">
    <property type="entry name" value="SCF_F-box_component"/>
</dbReference>
<dbReference type="SMART" id="SM00256">
    <property type="entry name" value="FBOX"/>
    <property type="match status" value="1"/>
</dbReference>
<protein>
    <recommendedName>
        <fullName evidence="1">F-box domain-containing protein</fullName>
    </recommendedName>
</protein>
<dbReference type="EMBL" id="CM010715">
    <property type="protein sequence ID" value="RZC44935.1"/>
    <property type="molecule type" value="Genomic_DNA"/>
</dbReference>
<accession>A0A4Y7IBZ7</accession>
<organism evidence="2 3">
    <name type="scientific">Papaver somniferum</name>
    <name type="common">Opium poppy</name>
    <dbReference type="NCBI Taxonomy" id="3469"/>
    <lineage>
        <taxon>Eukaryota</taxon>
        <taxon>Viridiplantae</taxon>
        <taxon>Streptophyta</taxon>
        <taxon>Embryophyta</taxon>
        <taxon>Tracheophyta</taxon>
        <taxon>Spermatophyta</taxon>
        <taxon>Magnoliopsida</taxon>
        <taxon>Ranunculales</taxon>
        <taxon>Papaveraceae</taxon>
        <taxon>Papaveroideae</taxon>
        <taxon>Papaver</taxon>
    </lineage>
</organism>
<feature type="domain" description="F-box" evidence="1">
    <location>
        <begin position="59"/>
        <end position="99"/>
    </location>
</feature>
<dbReference type="SUPFAM" id="SSF81383">
    <property type="entry name" value="F-box domain"/>
    <property type="match status" value="1"/>
</dbReference>
<dbReference type="PANTHER" id="PTHR31672">
    <property type="entry name" value="BNACNNG10540D PROTEIN"/>
    <property type="match status" value="1"/>
</dbReference>
<name>A0A4Y7IBZ7_PAPSO</name>
<evidence type="ECO:0000313" key="3">
    <source>
        <dbReference type="Proteomes" id="UP000316621"/>
    </source>
</evidence>
<dbReference type="Gramene" id="RZC44935">
    <property type="protein sequence ID" value="RZC44935"/>
    <property type="gene ID" value="C5167_037883"/>
</dbReference>
<dbReference type="Gene3D" id="1.20.1280.50">
    <property type="match status" value="1"/>
</dbReference>
<reference evidence="2 3" key="1">
    <citation type="journal article" date="2018" name="Science">
        <title>The opium poppy genome and morphinan production.</title>
        <authorList>
            <person name="Guo L."/>
            <person name="Winzer T."/>
            <person name="Yang X."/>
            <person name="Li Y."/>
            <person name="Ning Z."/>
            <person name="He Z."/>
            <person name="Teodor R."/>
            <person name="Lu Y."/>
            <person name="Bowser T.A."/>
            <person name="Graham I.A."/>
            <person name="Ye K."/>
        </authorList>
    </citation>
    <scope>NUCLEOTIDE SEQUENCE [LARGE SCALE GENOMIC DNA]</scope>
    <source>
        <strain evidence="3">cv. HN1</strain>
        <tissue evidence="2">Leaves</tissue>
    </source>
</reference>
<evidence type="ECO:0000259" key="1">
    <source>
        <dbReference type="SMART" id="SM00256"/>
    </source>
</evidence>
<proteinExistence type="predicted"/>
<keyword evidence="3" id="KW-1185">Reference proteome</keyword>
<dbReference type="Pfam" id="PF00646">
    <property type="entry name" value="F-box"/>
    <property type="match status" value="1"/>
</dbReference>
<dbReference type="PANTHER" id="PTHR31672:SF2">
    <property type="entry name" value="F-BOX DOMAIN-CONTAINING PROTEIN"/>
    <property type="match status" value="1"/>
</dbReference>
<dbReference type="Proteomes" id="UP000316621">
    <property type="component" value="Chromosome 1"/>
</dbReference>
<gene>
    <name evidence="2" type="ORF">C5167_037883</name>
</gene>
<dbReference type="InterPro" id="IPR001810">
    <property type="entry name" value="F-box_dom"/>
</dbReference>